<dbReference type="Pfam" id="PF16093">
    <property type="entry name" value="PAC4"/>
    <property type="match status" value="1"/>
</dbReference>
<evidence type="ECO:0000313" key="1">
    <source>
        <dbReference type="EMBL" id="TFL01584.1"/>
    </source>
</evidence>
<dbReference type="PANTHER" id="PTHR33559:SF1">
    <property type="entry name" value="PROTEASOME ASSEMBLY CHAPERONE 4"/>
    <property type="match status" value="1"/>
</dbReference>
<name>A0A5C3QTI1_9AGAR</name>
<proteinExistence type="predicted"/>
<dbReference type="EMBL" id="ML178824">
    <property type="protein sequence ID" value="TFL01584.1"/>
    <property type="molecule type" value="Genomic_DNA"/>
</dbReference>
<accession>A0A5C3QTI1</accession>
<feature type="non-terminal residue" evidence="1">
    <location>
        <position position="1"/>
    </location>
</feature>
<dbReference type="GO" id="GO:0043248">
    <property type="term" value="P:proteasome assembly"/>
    <property type="evidence" value="ECO:0007669"/>
    <property type="project" value="InterPro"/>
</dbReference>
<organism evidence="1 2">
    <name type="scientific">Pterulicium gracile</name>
    <dbReference type="NCBI Taxonomy" id="1884261"/>
    <lineage>
        <taxon>Eukaryota</taxon>
        <taxon>Fungi</taxon>
        <taxon>Dikarya</taxon>
        <taxon>Basidiomycota</taxon>
        <taxon>Agaricomycotina</taxon>
        <taxon>Agaricomycetes</taxon>
        <taxon>Agaricomycetidae</taxon>
        <taxon>Agaricales</taxon>
        <taxon>Pleurotineae</taxon>
        <taxon>Pterulaceae</taxon>
        <taxon>Pterulicium</taxon>
    </lineage>
</organism>
<dbReference type="OrthoDB" id="368507at2759"/>
<dbReference type="InterPro" id="IPR032157">
    <property type="entry name" value="PAC4"/>
</dbReference>
<keyword evidence="2" id="KW-1185">Reference proteome</keyword>
<reference evidence="1 2" key="1">
    <citation type="journal article" date="2019" name="Nat. Ecol. Evol.">
        <title>Megaphylogeny resolves global patterns of mushroom evolution.</title>
        <authorList>
            <person name="Varga T."/>
            <person name="Krizsan K."/>
            <person name="Foldi C."/>
            <person name="Dima B."/>
            <person name="Sanchez-Garcia M."/>
            <person name="Sanchez-Ramirez S."/>
            <person name="Szollosi G.J."/>
            <person name="Szarkandi J.G."/>
            <person name="Papp V."/>
            <person name="Albert L."/>
            <person name="Andreopoulos W."/>
            <person name="Angelini C."/>
            <person name="Antonin V."/>
            <person name="Barry K.W."/>
            <person name="Bougher N.L."/>
            <person name="Buchanan P."/>
            <person name="Buyck B."/>
            <person name="Bense V."/>
            <person name="Catcheside P."/>
            <person name="Chovatia M."/>
            <person name="Cooper J."/>
            <person name="Damon W."/>
            <person name="Desjardin D."/>
            <person name="Finy P."/>
            <person name="Geml J."/>
            <person name="Haridas S."/>
            <person name="Hughes K."/>
            <person name="Justo A."/>
            <person name="Karasinski D."/>
            <person name="Kautmanova I."/>
            <person name="Kiss B."/>
            <person name="Kocsube S."/>
            <person name="Kotiranta H."/>
            <person name="LaButti K.M."/>
            <person name="Lechner B.E."/>
            <person name="Liimatainen K."/>
            <person name="Lipzen A."/>
            <person name="Lukacs Z."/>
            <person name="Mihaltcheva S."/>
            <person name="Morgado L.N."/>
            <person name="Niskanen T."/>
            <person name="Noordeloos M.E."/>
            <person name="Ohm R.A."/>
            <person name="Ortiz-Santana B."/>
            <person name="Ovrebo C."/>
            <person name="Racz N."/>
            <person name="Riley R."/>
            <person name="Savchenko A."/>
            <person name="Shiryaev A."/>
            <person name="Soop K."/>
            <person name="Spirin V."/>
            <person name="Szebenyi C."/>
            <person name="Tomsovsky M."/>
            <person name="Tulloss R.E."/>
            <person name="Uehling J."/>
            <person name="Grigoriev I.V."/>
            <person name="Vagvolgyi C."/>
            <person name="Papp T."/>
            <person name="Martin F.M."/>
            <person name="Miettinen O."/>
            <person name="Hibbett D.S."/>
            <person name="Nagy L.G."/>
        </authorList>
    </citation>
    <scope>NUCLEOTIDE SEQUENCE [LARGE SCALE GENOMIC DNA]</scope>
    <source>
        <strain evidence="1 2">CBS 309.79</strain>
    </source>
</reference>
<dbReference type="AlphaFoldDB" id="A0A5C3QTI1"/>
<evidence type="ECO:0000313" key="2">
    <source>
        <dbReference type="Proteomes" id="UP000305067"/>
    </source>
</evidence>
<gene>
    <name evidence="1" type="ORF">BDV98DRAFT_507180</name>
</gene>
<sequence length="138" mass="15168">PAMKETYRFIESTDPSIPHLAIQLTHMLDSYMIWVGTTTLPEHDVKYAPVQGSLCKDWSCAMPPRFAGIPGPATSIYRSSASDHSLSIAQRLAQRFKKQIFLSLDLPSSIMSLGQGPQLLLRAEKALLEALKAAEATP</sequence>
<dbReference type="PANTHER" id="PTHR33559">
    <property type="entry name" value="PROTEASOME ASSEMBLY CHAPERONE 4"/>
    <property type="match status" value="1"/>
</dbReference>
<dbReference type="Proteomes" id="UP000305067">
    <property type="component" value="Unassembled WGS sequence"/>
</dbReference>
<protein>
    <submittedName>
        <fullName evidence="1">Uncharacterized protein</fullName>
    </submittedName>
</protein>